<keyword evidence="4 11" id="KW-0812">Transmembrane</keyword>
<dbReference type="AlphaFoldDB" id="A0A8S3QKV6"/>
<protein>
    <recommendedName>
        <fullName evidence="12">Ion transport domain-containing protein</fullName>
    </recommendedName>
</protein>
<keyword evidence="5" id="KW-0631">Potassium channel</keyword>
<keyword evidence="14" id="KW-1185">Reference proteome</keyword>
<keyword evidence="7 11" id="KW-1133">Transmembrane helix</keyword>
<dbReference type="EMBL" id="CAJPWZ010000543">
    <property type="protein sequence ID" value="CAG2196072.1"/>
    <property type="molecule type" value="Genomic_DNA"/>
</dbReference>
<sequence length="159" mass="18144">MFTTSNHVITWVWVSSYCLVSLRILRFLRVNSQYSELRIHLLTLKQSIKELMLLFVSFILLATLFANFIFLAEYKDPKAFPSMFSGLWWSVVTMTTVGYGDAVPKSITGKVIGGACAVCGLFVIAMPITIVASKFNDYYRKMKDIVKFKQKFSVKRAQT</sequence>
<evidence type="ECO:0000256" key="7">
    <source>
        <dbReference type="ARBA" id="ARBA00022989"/>
    </source>
</evidence>
<reference evidence="13" key="1">
    <citation type="submission" date="2021-03" db="EMBL/GenBank/DDBJ databases">
        <authorList>
            <person name="Bekaert M."/>
        </authorList>
    </citation>
    <scope>NUCLEOTIDE SEQUENCE</scope>
</reference>
<dbReference type="Pfam" id="PF00520">
    <property type="entry name" value="Ion_trans"/>
    <property type="match status" value="1"/>
</dbReference>
<evidence type="ECO:0000256" key="6">
    <source>
        <dbReference type="ARBA" id="ARBA00022958"/>
    </source>
</evidence>
<comment type="subcellular location">
    <subcellularLocation>
        <location evidence="1">Membrane</location>
        <topology evidence="1">Multi-pass membrane protein</topology>
    </subcellularLocation>
</comment>
<proteinExistence type="predicted"/>
<evidence type="ECO:0000256" key="2">
    <source>
        <dbReference type="ARBA" id="ARBA00022448"/>
    </source>
</evidence>
<dbReference type="Proteomes" id="UP000683360">
    <property type="component" value="Unassembled WGS sequence"/>
</dbReference>
<dbReference type="GO" id="GO:0005249">
    <property type="term" value="F:voltage-gated potassium channel activity"/>
    <property type="evidence" value="ECO:0007669"/>
    <property type="project" value="InterPro"/>
</dbReference>
<accession>A0A8S3QKV6</accession>
<evidence type="ECO:0000256" key="10">
    <source>
        <dbReference type="ARBA" id="ARBA00023303"/>
    </source>
</evidence>
<keyword evidence="2" id="KW-0813">Transport</keyword>
<dbReference type="InterPro" id="IPR005821">
    <property type="entry name" value="Ion_trans_dom"/>
</dbReference>
<evidence type="ECO:0000313" key="13">
    <source>
        <dbReference type="EMBL" id="CAG2196072.1"/>
    </source>
</evidence>
<keyword evidence="9 11" id="KW-0472">Membrane</keyword>
<dbReference type="PANTHER" id="PTHR11537:SF254">
    <property type="entry name" value="POTASSIUM VOLTAGE-GATED CHANNEL PROTEIN SHAB"/>
    <property type="match status" value="1"/>
</dbReference>
<dbReference type="InterPro" id="IPR028325">
    <property type="entry name" value="VG_K_chnl"/>
</dbReference>
<evidence type="ECO:0000256" key="5">
    <source>
        <dbReference type="ARBA" id="ARBA00022826"/>
    </source>
</evidence>
<feature type="transmembrane region" description="Helical" evidence="11">
    <location>
        <begin position="51"/>
        <end position="72"/>
    </location>
</feature>
<comment type="caution">
    <text evidence="13">The sequence shown here is derived from an EMBL/GenBank/DDBJ whole genome shotgun (WGS) entry which is preliminary data.</text>
</comment>
<dbReference type="OrthoDB" id="6158616at2759"/>
<dbReference type="Gene3D" id="1.10.287.70">
    <property type="match status" value="1"/>
</dbReference>
<organism evidence="13 14">
    <name type="scientific">Mytilus edulis</name>
    <name type="common">Blue mussel</name>
    <dbReference type="NCBI Taxonomy" id="6550"/>
    <lineage>
        <taxon>Eukaryota</taxon>
        <taxon>Metazoa</taxon>
        <taxon>Spiralia</taxon>
        <taxon>Lophotrochozoa</taxon>
        <taxon>Mollusca</taxon>
        <taxon>Bivalvia</taxon>
        <taxon>Autobranchia</taxon>
        <taxon>Pteriomorphia</taxon>
        <taxon>Mytilida</taxon>
        <taxon>Mytiloidea</taxon>
        <taxon>Mytilidae</taxon>
        <taxon>Mytilinae</taxon>
        <taxon>Mytilus</taxon>
    </lineage>
</organism>
<evidence type="ECO:0000256" key="11">
    <source>
        <dbReference type="SAM" id="Phobius"/>
    </source>
</evidence>
<keyword evidence="3" id="KW-0633">Potassium transport</keyword>
<feature type="domain" description="Ion transport" evidence="12">
    <location>
        <begin position="13"/>
        <end position="141"/>
    </location>
</feature>
<dbReference type="PANTHER" id="PTHR11537">
    <property type="entry name" value="VOLTAGE-GATED POTASSIUM CHANNEL"/>
    <property type="match status" value="1"/>
</dbReference>
<dbReference type="SUPFAM" id="SSF81324">
    <property type="entry name" value="Voltage-gated potassium channels"/>
    <property type="match status" value="1"/>
</dbReference>
<evidence type="ECO:0000256" key="4">
    <source>
        <dbReference type="ARBA" id="ARBA00022692"/>
    </source>
</evidence>
<dbReference type="GO" id="GO:0001508">
    <property type="term" value="P:action potential"/>
    <property type="evidence" value="ECO:0007669"/>
    <property type="project" value="TreeGrafter"/>
</dbReference>
<keyword evidence="8" id="KW-0406">Ion transport</keyword>
<dbReference type="GO" id="GO:0008076">
    <property type="term" value="C:voltage-gated potassium channel complex"/>
    <property type="evidence" value="ECO:0007669"/>
    <property type="project" value="InterPro"/>
</dbReference>
<dbReference type="FunFam" id="1.10.287.70:FF:000028">
    <property type="entry name" value="potassium voltage-gated channel subfamily D member 3"/>
    <property type="match status" value="1"/>
</dbReference>
<feature type="transmembrane region" description="Helical" evidence="11">
    <location>
        <begin position="111"/>
        <end position="132"/>
    </location>
</feature>
<evidence type="ECO:0000256" key="1">
    <source>
        <dbReference type="ARBA" id="ARBA00004141"/>
    </source>
</evidence>
<dbReference type="PRINTS" id="PR00169">
    <property type="entry name" value="KCHANNEL"/>
</dbReference>
<evidence type="ECO:0000256" key="9">
    <source>
        <dbReference type="ARBA" id="ARBA00023136"/>
    </source>
</evidence>
<evidence type="ECO:0000256" key="3">
    <source>
        <dbReference type="ARBA" id="ARBA00022538"/>
    </source>
</evidence>
<feature type="transmembrane region" description="Helical" evidence="11">
    <location>
        <begin position="12"/>
        <end position="30"/>
    </location>
</feature>
<gene>
    <name evidence="13" type="ORF">MEDL_10984</name>
</gene>
<evidence type="ECO:0000256" key="8">
    <source>
        <dbReference type="ARBA" id="ARBA00023065"/>
    </source>
</evidence>
<name>A0A8S3QKV6_MYTED</name>
<evidence type="ECO:0000313" key="14">
    <source>
        <dbReference type="Proteomes" id="UP000683360"/>
    </source>
</evidence>
<evidence type="ECO:0000259" key="12">
    <source>
        <dbReference type="Pfam" id="PF00520"/>
    </source>
</evidence>
<keyword evidence="10" id="KW-0407">Ion channel</keyword>
<keyword evidence="6" id="KW-0630">Potassium</keyword>